<dbReference type="Gene3D" id="3.90.1530.30">
    <property type="match status" value="1"/>
</dbReference>
<accession>A0A5Y9WU17</accession>
<dbReference type="GO" id="GO:0007059">
    <property type="term" value="P:chromosome segregation"/>
    <property type="evidence" value="ECO:0007669"/>
    <property type="project" value="TreeGrafter"/>
</dbReference>
<reference evidence="5" key="1">
    <citation type="submission" date="2019-09" db="EMBL/GenBank/DDBJ databases">
        <authorList>
            <consortium name="PulseNet: The National Subtyping Network for Foodborne Disease Surveillance"/>
            <person name="Tarr C.L."/>
            <person name="Trees E."/>
            <person name="Katz L.S."/>
            <person name="Carleton-Romer H.A."/>
            <person name="Stroika S."/>
            <person name="Kucerova Z."/>
            <person name="Roache K.F."/>
            <person name="Sabol A.L."/>
            <person name="Besser J."/>
            <person name="Gerner-Smidt P."/>
        </authorList>
    </citation>
    <scope>NUCLEOTIDE SEQUENCE</scope>
    <source>
        <strain evidence="5">PNUSAS095239</strain>
    </source>
</reference>
<evidence type="ECO:0000256" key="3">
    <source>
        <dbReference type="SAM" id="MobiDB-lite"/>
    </source>
</evidence>
<dbReference type="AlphaFoldDB" id="A0A5Y9WU17"/>
<name>A0A5Y9WU17_SALER</name>
<comment type="caution">
    <text evidence="5">The sequence shown here is derived from an EMBL/GenBank/DDBJ whole genome shotgun (WGS) entry which is preliminary data.</text>
</comment>
<evidence type="ECO:0000313" key="5">
    <source>
        <dbReference type="EMBL" id="ECQ8227963.1"/>
    </source>
</evidence>
<dbReference type="SUPFAM" id="SSF110849">
    <property type="entry name" value="ParB/Sulfiredoxin"/>
    <property type="match status" value="1"/>
</dbReference>
<dbReference type="FunFam" id="1.10.10.2830:FF:000001">
    <property type="entry name" value="Chromosome partitioning protein ParB"/>
    <property type="match status" value="1"/>
</dbReference>
<feature type="region of interest" description="Disordered" evidence="3">
    <location>
        <begin position="639"/>
        <end position="688"/>
    </location>
</feature>
<dbReference type="CDD" id="cd16406">
    <property type="entry name" value="ParB_N_like"/>
    <property type="match status" value="1"/>
</dbReference>
<dbReference type="InterPro" id="IPR036086">
    <property type="entry name" value="ParB/Sulfiredoxin_sf"/>
</dbReference>
<organism evidence="5">
    <name type="scientific">Salmonella enterica</name>
    <name type="common">Salmonella choleraesuis</name>
    <dbReference type="NCBI Taxonomy" id="28901"/>
    <lineage>
        <taxon>Bacteria</taxon>
        <taxon>Pseudomonadati</taxon>
        <taxon>Pseudomonadota</taxon>
        <taxon>Gammaproteobacteria</taxon>
        <taxon>Enterobacterales</taxon>
        <taxon>Enterobacteriaceae</taxon>
        <taxon>Salmonella</taxon>
    </lineage>
</organism>
<evidence type="ECO:0000256" key="1">
    <source>
        <dbReference type="ARBA" id="ARBA00006295"/>
    </source>
</evidence>
<dbReference type="EMBL" id="AAKDAV010000016">
    <property type="protein sequence ID" value="ECQ8227963.1"/>
    <property type="molecule type" value="Genomic_DNA"/>
</dbReference>
<evidence type="ECO:0000259" key="4">
    <source>
        <dbReference type="Pfam" id="PF17762"/>
    </source>
</evidence>
<feature type="compositionally biased region" description="Basic and acidic residues" evidence="3">
    <location>
        <begin position="678"/>
        <end position="688"/>
    </location>
</feature>
<dbReference type="InterPro" id="IPR050336">
    <property type="entry name" value="Chromosome_partition/occlusion"/>
</dbReference>
<dbReference type="Pfam" id="PF17762">
    <property type="entry name" value="HTH_ParB"/>
    <property type="match status" value="1"/>
</dbReference>
<sequence>MSVTESKAKKAKKASPKAAARKADAQSDVLVAALDNSPVRYTAWSRLFIGELNCRVIPHTPEEIRGYADSIHAVGQIHNIVVVECDDGRLEVVCGGGRTKAIGLLVEEGKVNPDHEWISYKAVPRELARAVSLTENGRHKTMHPAEQIAGFRALAEEGKTPAQIGDLLGYGVKHVQRMLKLAGLAPVILQALAEDRITTEHCQALSLEDNPDRQVQVYEAACRESWNNKPEVRVIRNLITESQVSTLNNSKYAFVGEKAFSGDEIRADLFSDEQGGFVDKLALDTALLEKLQVVAECLKEAEGWAWATGRMELVSSHGEDSAVYRIQDEPDAVYTEQEQQRMDELQDQYDESQTASDETDALESEMEAIDCAAQLRAWTSEMRAQSGVVVSWRQGDVYVQRGVILREQSETEDEPAQVKTYERQPEPVDEISVPLLTRMCAERTLAVQAALMQQPEKSVALLAWTLCLNVFGSGAYNRPAQISLDCKHYSLTNTAPSGKEGMAFLTLMQEGQRLEKLLPEGWKQDFTTFFTLSTADLLALLSFCTACSLDGMQTRGTGGTTRSPLDALETALTFHLRDWWQPTKADFFTGLRKPQIIAALNEAGLTGAARDAEKMKKGDAAELAEDKMRDTRWVPVWMRAPDAEKAPSDAENNVSDAENNVSDAENGRADAPDAAFDADSHHTLPDAA</sequence>
<proteinExistence type="inferred from homology"/>
<dbReference type="PANTHER" id="PTHR33375">
    <property type="entry name" value="CHROMOSOME-PARTITIONING PROTEIN PARB-RELATED"/>
    <property type="match status" value="1"/>
</dbReference>
<comment type="similarity">
    <text evidence="1">Belongs to the ParB family.</text>
</comment>
<feature type="domain" description="ParB/Spo0J HTH" evidence="4">
    <location>
        <begin position="142"/>
        <end position="229"/>
    </location>
</feature>
<gene>
    <name evidence="5" type="ORF">F0148_17810</name>
</gene>
<dbReference type="SUPFAM" id="SSF109709">
    <property type="entry name" value="KorB DNA-binding domain-like"/>
    <property type="match status" value="1"/>
</dbReference>
<feature type="compositionally biased region" description="Polar residues" evidence="3">
    <location>
        <begin position="650"/>
        <end position="663"/>
    </location>
</feature>
<dbReference type="GO" id="GO:0005694">
    <property type="term" value="C:chromosome"/>
    <property type="evidence" value="ECO:0007669"/>
    <property type="project" value="TreeGrafter"/>
</dbReference>
<protein>
    <recommendedName>
        <fullName evidence="2">Uncharacterized protein YubM</fullName>
    </recommendedName>
</protein>
<feature type="region of interest" description="Disordered" evidence="3">
    <location>
        <begin position="334"/>
        <end position="357"/>
    </location>
</feature>
<dbReference type="InterPro" id="IPR041468">
    <property type="entry name" value="HTH_ParB/Spo0J"/>
</dbReference>
<dbReference type="Gene3D" id="1.10.10.2830">
    <property type="match status" value="1"/>
</dbReference>
<evidence type="ECO:0000256" key="2">
    <source>
        <dbReference type="ARBA" id="ARBA00074268"/>
    </source>
</evidence>
<dbReference type="PANTHER" id="PTHR33375:SF7">
    <property type="entry name" value="CHROMOSOME 2-PARTITIONING PROTEIN PARB-RELATED"/>
    <property type="match status" value="1"/>
</dbReference>